<dbReference type="Proteomes" id="UP001162131">
    <property type="component" value="Unassembled WGS sequence"/>
</dbReference>
<comment type="caution">
    <text evidence="2">The sequence shown here is derived from an EMBL/GenBank/DDBJ whole genome shotgun (WGS) entry which is preliminary data.</text>
</comment>
<dbReference type="InterPro" id="IPR014560">
    <property type="entry name" value="UCP030333_Alba"/>
</dbReference>
<dbReference type="Gene3D" id="3.30.110.20">
    <property type="entry name" value="Alba-like domain"/>
    <property type="match status" value="1"/>
</dbReference>
<dbReference type="InterPro" id="IPR036882">
    <property type="entry name" value="Alba-like_dom_sf"/>
</dbReference>
<evidence type="ECO:0000313" key="3">
    <source>
        <dbReference type="Proteomes" id="UP001162131"/>
    </source>
</evidence>
<dbReference type="PANTHER" id="PTHR31947:SF36">
    <property type="entry name" value="DNA_RNA-BINDING PROTEIN ALBA-LIKE DOMAIN-CONTAINING PROTEIN"/>
    <property type="match status" value="1"/>
</dbReference>
<sequence>MAEESNIIKVSVKRGYASFVYQSKEVLKTHETVALHGLGEATANVVRAAEMLCSNGYTTLENFQTLSVPETDREGISRNRNKAIITLRRSSNFDQICEEFEKTRKPK</sequence>
<dbReference type="AlphaFoldDB" id="A0AAU9JQV5"/>
<dbReference type="GO" id="GO:0005634">
    <property type="term" value="C:nucleus"/>
    <property type="evidence" value="ECO:0007669"/>
    <property type="project" value="TreeGrafter"/>
</dbReference>
<protein>
    <recommendedName>
        <fullName evidence="4">DNA/RNA-binding protein Alba-like domain-containing protein</fullName>
    </recommendedName>
</protein>
<evidence type="ECO:0008006" key="4">
    <source>
        <dbReference type="Google" id="ProtNLM"/>
    </source>
</evidence>
<dbReference type="EMBL" id="CAJZBQ010000035">
    <property type="protein sequence ID" value="CAG9324121.1"/>
    <property type="molecule type" value="Genomic_DNA"/>
</dbReference>
<proteinExistence type="predicted"/>
<name>A0AAU9JQV5_9CILI</name>
<reference evidence="2" key="1">
    <citation type="submission" date="2021-09" db="EMBL/GenBank/DDBJ databases">
        <authorList>
            <consortium name="AG Swart"/>
            <person name="Singh M."/>
            <person name="Singh A."/>
            <person name="Seah K."/>
            <person name="Emmerich C."/>
        </authorList>
    </citation>
    <scope>NUCLEOTIDE SEQUENCE</scope>
    <source>
        <strain evidence="2">ATCC30299</strain>
    </source>
</reference>
<organism evidence="2 3">
    <name type="scientific">Blepharisma stoltei</name>
    <dbReference type="NCBI Taxonomy" id="1481888"/>
    <lineage>
        <taxon>Eukaryota</taxon>
        <taxon>Sar</taxon>
        <taxon>Alveolata</taxon>
        <taxon>Ciliophora</taxon>
        <taxon>Postciliodesmatophora</taxon>
        <taxon>Heterotrichea</taxon>
        <taxon>Heterotrichida</taxon>
        <taxon>Blepharismidae</taxon>
        <taxon>Blepharisma</taxon>
    </lineage>
</organism>
<keyword evidence="1" id="KW-0694">RNA-binding</keyword>
<evidence type="ECO:0000256" key="1">
    <source>
        <dbReference type="ARBA" id="ARBA00022884"/>
    </source>
</evidence>
<dbReference type="PANTHER" id="PTHR31947">
    <property type="entry name" value="DNA/RNA-BINDING PROTEIN ALBA 3"/>
    <property type="match status" value="1"/>
</dbReference>
<accession>A0AAU9JQV5</accession>
<dbReference type="GO" id="GO:0003723">
    <property type="term" value="F:RNA binding"/>
    <property type="evidence" value="ECO:0007669"/>
    <property type="project" value="UniProtKB-KW"/>
</dbReference>
<gene>
    <name evidence="2" type="ORF">BSTOLATCC_MIC35142</name>
</gene>
<dbReference type="SUPFAM" id="SSF82704">
    <property type="entry name" value="AlbA-like"/>
    <property type="match status" value="1"/>
</dbReference>
<keyword evidence="3" id="KW-1185">Reference proteome</keyword>
<evidence type="ECO:0000313" key="2">
    <source>
        <dbReference type="EMBL" id="CAG9324121.1"/>
    </source>
</evidence>